<evidence type="ECO:0000256" key="2">
    <source>
        <dbReference type="ARBA" id="ARBA00012925"/>
    </source>
</evidence>
<dbReference type="SMART" id="SM00947">
    <property type="entry name" value="Pro_CA"/>
    <property type="match status" value="1"/>
</dbReference>
<keyword evidence="3 8" id="KW-0479">Metal-binding</keyword>
<comment type="similarity">
    <text evidence="1 9">Belongs to the beta-class carbonic anhydrase family.</text>
</comment>
<keyword evidence="4 8" id="KW-0862">Zinc</keyword>
<evidence type="ECO:0000256" key="8">
    <source>
        <dbReference type="PIRSR" id="PIRSR601765-1"/>
    </source>
</evidence>
<comment type="catalytic activity">
    <reaction evidence="7 9">
        <text>hydrogencarbonate + H(+) = CO2 + H2O</text>
        <dbReference type="Rhea" id="RHEA:10748"/>
        <dbReference type="ChEBI" id="CHEBI:15377"/>
        <dbReference type="ChEBI" id="CHEBI:15378"/>
        <dbReference type="ChEBI" id="CHEBI:16526"/>
        <dbReference type="ChEBI" id="CHEBI:17544"/>
        <dbReference type="EC" id="4.2.1.1"/>
    </reaction>
</comment>
<dbReference type="InterPro" id="IPR036874">
    <property type="entry name" value="Carbonic_anhydrase_sf"/>
</dbReference>
<protein>
    <recommendedName>
        <fullName evidence="2 9">Carbonic anhydrase</fullName>
        <ecNumber evidence="2 9">4.2.1.1</ecNumber>
    </recommendedName>
    <alternativeName>
        <fullName evidence="9">Carbonate dehydratase</fullName>
    </alternativeName>
</protein>
<feature type="binding site" evidence="8">
    <location>
        <position position="40"/>
    </location>
    <ligand>
        <name>Zn(2+)</name>
        <dbReference type="ChEBI" id="CHEBI:29105"/>
    </ligand>
</feature>
<proteinExistence type="inferred from homology"/>
<dbReference type="PANTHER" id="PTHR11002">
    <property type="entry name" value="CARBONIC ANHYDRASE"/>
    <property type="match status" value="1"/>
</dbReference>
<dbReference type="PROSITE" id="PS00705">
    <property type="entry name" value="PROK_CO2_ANHYDRASE_2"/>
    <property type="match status" value="1"/>
</dbReference>
<evidence type="ECO:0000256" key="9">
    <source>
        <dbReference type="RuleBase" id="RU003956"/>
    </source>
</evidence>
<gene>
    <name evidence="11" type="ORF">KCV87_14100</name>
</gene>
<dbReference type="Gene3D" id="3.40.1050.10">
    <property type="entry name" value="Carbonic anhydrase"/>
    <property type="match status" value="1"/>
</dbReference>
<feature type="region of interest" description="Disordered" evidence="10">
    <location>
        <begin position="185"/>
        <end position="211"/>
    </location>
</feature>
<feature type="compositionally biased region" description="Basic and acidic residues" evidence="10">
    <location>
        <begin position="12"/>
        <end position="23"/>
    </location>
</feature>
<dbReference type="GO" id="GO:0015976">
    <property type="term" value="P:carbon utilization"/>
    <property type="evidence" value="ECO:0007669"/>
    <property type="project" value="InterPro"/>
</dbReference>
<dbReference type="InterPro" id="IPR001765">
    <property type="entry name" value="Carbonic_anhydrase"/>
</dbReference>
<evidence type="ECO:0000256" key="6">
    <source>
        <dbReference type="ARBA" id="ARBA00024993"/>
    </source>
</evidence>
<sequence length="211" mass="22891">MEFTSLVQHARTHADRRPVDAGRKLAQGQSPTVLFITCADSRIVPSAITGAEPGSLFELRTAGNVIPRFTPDSTCGELATIEFAVVQLAVSEIVVCGHSHCGAVRALHADDPLDHLPHLRRWLTEHLTPGERADDPALRAEGRRHVLTQLDALTRYPFVAERVAAGAVRVHGWFYDIETGVVSTHEPQPTARTGSGGHHRPALEAAGFRPL</sequence>
<dbReference type="EMBL" id="CP073249">
    <property type="protein sequence ID" value="QUF07067.1"/>
    <property type="molecule type" value="Genomic_DNA"/>
</dbReference>
<name>A0AA45R6I3_9PSEU</name>
<dbReference type="SUPFAM" id="SSF53056">
    <property type="entry name" value="beta-carbonic anhydrase, cab"/>
    <property type="match status" value="1"/>
</dbReference>
<dbReference type="InterPro" id="IPR015892">
    <property type="entry name" value="Carbonic_anhydrase_CS"/>
</dbReference>
<dbReference type="Proteomes" id="UP000677152">
    <property type="component" value="Chromosome"/>
</dbReference>
<keyword evidence="5 9" id="KW-0456">Lyase</keyword>
<feature type="region of interest" description="Disordered" evidence="10">
    <location>
        <begin position="1"/>
        <end position="23"/>
    </location>
</feature>
<evidence type="ECO:0000256" key="1">
    <source>
        <dbReference type="ARBA" id="ARBA00006217"/>
    </source>
</evidence>
<evidence type="ECO:0000256" key="10">
    <source>
        <dbReference type="SAM" id="MobiDB-lite"/>
    </source>
</evidence>
<evidence type="ECO:0000313" key="11">
    <source>
        <dbReference type="EMBL" id="QUF07067.1"/>
    </source>
</evidence>
<evidence type="ECO:0000313" key="12">
    <source>
        <dbReference type="Proteomes" id="UP000677152"/>
    </source>
</evidence>
<comment type="function">
    <text evidence="6">Catalyzes the reversible hydration of carbon dioxide to form bicarbonate.</text>
</comment>
<comment type="cofactor">
    <cofactor evidence="8">
        <name>Zn(2+)</name>
        <dbReference type="ChEBI" id="CHEBI:29105"/>
    </cofactor>
    <text evidence="8">Binds 1 zinc ion per subunit.</text>
</comment>
<feature type="binding site" evidence="8">
    <location>
        <position position="101"/>
    </location>
    <ligand>
        <name>Zn(2+)</name>
        <dbReference type="ChEBI" id="CHEBI:29105"/>
    </ligand>
</feature>
<evidence type="ECO:0000256" key="7">
    <source>
        <dbReference type="ARBA" id="ARBA00048348"/>
    </source>
</evidence>
<dbReference type="Pfam" id="PF00484">
    <property type="entry name" value="Pro_CA"/>
    <property type="match status" value="1"/>
</dbReference>
<feature type="binding site" evidence="8">
    <location>
        <position position="98"/>
    </location>
    <ligand>
        <name>Zn(2+)</name>
        <dbReference type="ChEBI" id="CHEBI:29105"/>
    </ligand>
</feature>
<dbReference type="GO" id="GO:0004089">
    <property type="term" value="F:carbonate dehydratase activity"/>
    <property type="evidence" value="ECO:0007669"/>
    <property type="project" value="UniProtKB-UniRule"/>
</dbReference>
<feature type="binding site" evidence="8">
    <location>
        <position position="38"/>
    </location>
    <ligand>
        <name>Zn(2+)</name>
        <dbReference type="ChEBI" id="CHEBI:29105"/>
    </ligand>
</feature>
<dbReference type="PROSITE" id="PS00704">
    <property type="entry name" value="PROK_CO2_ANHYDRASE_1"/>
    <property type="match status" value="1"/>
</dbReference>
<evidence type="ECO:0000256" key="3">
    <source>
        <dbReference type="ARBA" id="ARBA00022723"/>
    </source>
</evidence>
<organism evidence="11 12">
    <name type="scientific">Actinosynnema pretiosum subsp. pretiosum</name>
    <dbReference type="NCBI Taxonomy" id="103721"/>
    <lineage>
        <taxon>Bacteria</taxon>
        <taxon>Bacillati</taxon>
        <taxon>Actinomycetota</taxon>
        <taxon>Actinomycetes</taxon>
        <taxon>Pseudonocardiales</taxon>
        <taxon>Pseudonocardiaceae</taxon>
        <taxon>Actinosynnema</taxon>
    </lineage>
</organism>
<dbReference type="EC" id="4.2.1.1" evidence="2 9"/>
<evidence type="ECO:0000256" key="5">
    <source>
        <dbReference type="ARBA" id="ARBA00023239"/>
    </source>
</evidence>
<evidence type="ECO:0000256" key="4">
    <source>
        <dbReference type="ARBA" id="ARBA00022833"/>
    </source>
</evidence>
<dbReference type="GO" id="GO:0008270">
    <property type="term" value="F:zinc ion binding"/>
    <property type="evidence" value="ECO:0007669"/>
    <property type="project" value="UniProtKB-UniRule"/>
</dbReference>
<comment type="function">
    <text evidence="9">Reversible hydration of carbon dioxide.</text>
</comment>
<accession>A0AA45R6I3</accession>
<dbReference type="PANTHER" id="PTHR11002:SF76">
    <property type="entry name" value="CARBONIC ANHYDRASE"/>
    <property type="match status" value="1"/>
</dbReference>
<reference evidence="11" key="1">
    <citation type="submission" date="2021-04" db="EMBL/GenBank/DDBJ databases">
        <title>Genomic sequence of Actinosynnema pretiosum subsp. pretiosum ATCC 31280 (C-14919).</title>
        <authorList>
            <person name="Bai L."/>
            <person name="Wang X."/>
            <person name="Xiao Y."/>
        </authorList>
    </citation>
    <scope>NUCLEOTIDE SEQUENCE</scope>
    <source>
        <strain evidence="11">ATCC 31280</strain>
    </source>
</reference>
<dbReference type="AlphaFoldDB" id="A0AA45R6I3"/>